<dbReference type="PANTHER" id="PTHR23248:SF63">
    <property type="entry name" value="PHOSPHOLIPID SCRAMBLASE"/>
    <property type="match status" value="1"/>
</dbReference>
<reference evidence="4" key="1">
    <citation type="submission" date="2022-10" db="EMBL/GenBank/DDBJ databases">
        <title>Genome assembly of Pristionchus species.</title>
        <authorList>
            <person name="Yoshida K."/>
            <person name="Sommer R.J."/>
        </authorList>
    </citation>
    <scope>NUCLEOTIDE SEQUENCE [LARGE SCALE GENOMIC DNA]</scope>
    <source>
        <strain evidence="4">RS5460</strain>
    </source>
</reference>
<keyword evidence="4" id="KW-1185">Reference proteome</keyword>
<dbReference type="InterPro" id="IPR005552">
    <property type="entry name" value="Scramblase"/>
</dbReference>
<dbReference type="GO" id="GO:0017128">
    <property type="term" value="F:phospholipid scramblase activity"/>
    <property type="evidence" value="ECO:0007669"/>
    <property type="project" value="InterPro"/>
</dbReference>
<dbReference type="EMBL" id="BTRK01000005">
    <property type="protein sequence ID" value="GMR51677.1"/>
    <property type="molecule type" value="Genomic_DNA"/>
</dbReference>
<comment type="similarity">
    <text evidence="1 2">Belongs to the phospholipid scramblase family.</text>
</comment>
<gene>
    <name evidence="3" type="ORF">PMAYCL1PPCAC_21872</name>
</gene>
<comment type="caution">
    <text evidence="3">The sequence shown here is derived from an EMBL/GenBank/DDBJ whole genome shotgun (WGS) entry which is preliminary data.</text>
</comment>
<evidence type="ECO:0000313" key="4">
    <source>
        <dbReference type="Proteomes" id="UP001328107"/>
    </source>
</evidence>
<dbReference type="PANTHER" id="PTHR23248">
    <property type="entry name" value="PHOSPHOLIPID SCRAMBLASE-RELATED"/>
    <property type="match status" value="1"/>
</dbReference>
<evidence type="ECO:0000256" key="1">
    <source>
        <dbReference type="ARBA" id="ARBA00005350"/>
    </source>
</evidence>
<comment type="function">
    <text evidence="2">May mediate accelerated ATP-independent bidirectional transbilayer migration of phospholipids upon binding calcium ions that results in a loss of phospholipid asymmetry in the plasma membrane.</text>
</comment>
<proteinExistence type="inferred from homology"/>
<dbReference type="GO" id="GO:0005886">
    <property type="term" value="C:plasma membrane"/>
    <property type="evidence" value="ECO:0007669"/>
    <property type="project" value="TreeGrafter"/>
</dbReference>
<comment type="cofactor">
    <cofactor evidence="2">
        <name>Ca(2+)</name>
        <dbReference type="ChEBI" id="CHEBI:29108"/>
    </cofactor>
</comment>
<dbReference type="AlphaFoldDB" id="A0AAN5CW58"/>
<keyword evidence="2" id="KW-0449">Lipoprotein</keyword>
<evidence type="ECO:0000256" key="2">
    <source>
        <dbReference type="RuleBase" id="RU363116"/>
    </source>
</evidence>
<keyword evidence="2" id="KW-0106">Calcium</keyword>
<name>A0AAN5CW58_9BILA</name>
<dbReference type="Pfam" id="PF03803">
    <property type="entry name" value="Scramblase"/>
    <property type="match status" value="1"/>
</dbReference>
<organism evidence="3 4">
    <name type="scientific">Pristionchus mayeri</name>
    <dbReference type="NCBI Taxonomy" id="1317129"/>
    <lineage>
        <taxon>Eukaryota</taxon>
        <taxon>Metazoa</taxon>
        <taxon>Ecdysozoa</taxon>
        <taxon>Nematoda</taxon>
        <taxon>Chromadorea</taxon>
        <taxon>Rhabditida</taxon>
        <taxon>Rhabditina</taxon>
        <taxon>Diplogasteromorpha</taxon>
        <taxon>Diplogasteroidea</taxon>
        <taxon>Neodiplogasteridae</taxon>
        <taxon>Pristionchus</taxon>
    </lineage>
</organism>
<protein>
    <recommendedName>
        <fullName evidence="2">Phospholipid scramblase</fullName>
    </recommendedName>
</protein>
<sequence length="149" mass="16220">MLVRRRFNCCGMGCACCQCCQEFVEIEAPPGVVIGSVVQQCGVCEPHYVGRDVSGKDIFEIVGPNCCMMSSCCDKIFEVRIGAAKVGEIRKRWAGLLQEAFTEADNFGVSFPAEMPVIHKAILLGATFLIDFMHFEEDGNNNGILGAMA</sequence>
<accession>A0AAN5CW58</accession>
<evidence type="ECO:0000313" key="3">
    <source>
        <dbReference type="EMBL" id="GMR51677.1"/>
    </source>
</evidence>
<dbReference type="Proteomes" id="UP001328107">
    <property type="component" value="Unassembled WGS sequence"/>
</dbReference>
<keyword evidence="2" id="KW-0564">Palmitate</keyword>